<gene>
    <name evidence="1" type="ORF">EOD39_13980</name>
</gene>
<name>A0A662YPP8_ACIRT</name>
<dbReference type="EMBL" id="SCEB01000934">
    <property type="protein sequence ID" value="RXM97791.1"/>
    <property type="molecule type" value="Genomic_DNA"/>
</dbReference>
<dbReference type="AlphaFoldDB" id="A0A662YPP8"/>
<evidence type="ECO:0000313" key="1">
    <source>
        <dbReference type="EMBL" id="RXM97791.1"/>
    </source>
</evidence>
<accession>A0A662YPP8</accession>
<proteinExistence type="predicted"/>
<sequence length="206" mass="23285">MADLEDRNRHNNLHLTGLQEGVQGADTVDFLTIVVPNPDWDGHSNNVGSPYLRYSDPQAILQAARKETSRSATKELKLFLDYSNFTAQRHKAFPQSITFARSRGLLTCLIYLAALRSITTLRFTYSSPQMTLKPSWILSVSRNHLRPLVFLPLLLVRCNLMRLKSLAMLCDASVLADHPTGPQILSLGRNLLTTWEHLLLLSDCHY</sequence>
<comment type="caution">
    <text evidence="1">The sequence shown here is derived from an EMBL/GenBank/DDBJ whole genome shotgun (WGS) entry which is preliminary data.</text>
</comment>
<reference evidence="1 2" key="1">
    <citation type="submission" date="2019-01" db="EMBL/GenBank/DDBJ databases">
        <title>Draft Genome and Complete Hox-Cluster Characterization of the Sterlet Sturgeon (Acipenser ruthenus).</title>
        <authorList>
            <person name="Wei Q."/>
        </authorList>
    </citation>
    <scope>NUCLEOTIDE SEQUENCE [LARGE SCALE GENOMIC DNA]</scope>
    <source>
        <strain evidence="1">WHYD16114868_AA</strain>
        <tissue evidence="1">Blood</tissue>
    </source>
</reference>
<organism evidence="1 2">
    <name type="scientific">Acipenser ruthenus</name>
    <name type="common">Sterlet sturgeon</name>
    <dbReference type="NCBI Taxonomy" id="7906"/>
    <lineage>
        <taxon>Eukaryota</taxon>
        <taxon>Metazoa</taxon>
        <taxon>Chordata</taxon>
        <taxon>Craniata</taxon>
        <taxon>Vertebrata</taxon>
        <taxon>Euteleostomi</taxon>
        <taxon>Actinopterygii</taxon>
        <taxon>Chondrostei</taxon>
        <taxon>Acipenseriformes</taxon>
        <taxon>Acipenseridae</taxon>
        <taxon>Acipenser</taxon>
    </lineage>
</organism>
<keyword evidence="2" id="KW-1185">Reference proteome</keyword>
<dbReference type="Proteomes" id="UP000289886">
    <property type="component" value="Unassembled WGS sequence"/>
</dbReference>
<evidence type="ECO:0000313" key="2">
    <source>
        <dbReference type="Proteomes" id="UP000289886"/>
    </source>
</evidence>
<protein>
    <submittedName>
        <fullName evidence="1">Uncharacterized protein</fullName>
    </submittedName>
</protein>